<dbReference type="AlphaFoldDB" id="Q3A4R6"/>
<dbReference type="STRING" id="338963.Pcar_1395"/>
<evidence type="ECO:0000313" key="2">
    <source>
        <dbReference type="EMBL" id="ABA88641.1"/>
    </source>
</evidence>
<evidence type="ECO:0000313" key="3">
    <source>
        <dbReference type="Proteomes" id="UP000002534"/>
    </source>
</evidence>
<protein>
    <submittedName>
        <fullName evidence="2">Outer membrane channel, putative</fullName>
    </submittedName>
</protein>
<dbReference type="RefSeq" id="WP_011341123.1">
    <property type="nucleotide sequence ID" value="NC_007498.2"/>
</dbReference>
<accession>Q3A4R6</accession>
<feature type="signal peptide" evidence="1">
    <location>
        <begin position="1"/>
        <end position="25"/>
    </location>
</feature>
<keyword evidence="3" id="KW-1185">Reference proteome</keyword>
<dbReference type="Proteomes" id="UP000002534">
    <property type="component" value="Chromosome"/>
</dbReference>
<name>Q3A4R6_SYNC1</name>
<dbReference type="EMBL" id="CP000142">
    <property type="protein sequence ID" value="ABA88641.1"/>
    <property type="molecule type" value="Genomic_DNA"/>
</dbReference>
<keyword evidence="1" id="KW-0732">Signal</keyword>
<dbReference type="SUPFAM" id="SSF56935">
    <property type="entry name" value="Porins"/>
    <property type="match status" value="1"/>
</dbReference>
<dbReference type="KEGG" id="pca:Pcar_1395"/>
<gene>
    <name evidence="2" type="ordered locus">Pcar_1395</name>
</gene>
<sequence>MPVIKRLLCGLAVVATLFSVCPAQAAFVVGGEDGWSFSTDGNVNLFLRYATADARPDNVHSAFNTLSDGEESFRTRSGFLPGVLAFNIKAPTMGGLDMAARVGFYPNPQNANTKNSFSGQIDLREIFFTVDGNFGQFLVGKAFSLFQGQNCLTGMSVYGFAIEGAVSGGGATLGNIGYGYIYPQFNAQVRYTTPDFHGFKLAVAIHDPSQIIGSGVGPDGSTVITPEATETNTPRWEGELSYAGIYADGDGSFKTWVSGLYQTAKFVDDSLYDDDEVTAWGVAGGVQLGYKRYELVASAFTGEALGSTLMLDYDSLDYTGEERETMGYLLQGTYTWDNRFGKTKLGICYGANRMDETSAEKEVRAATGNGELKQQDVITVGLFHDINPHLKLVLEYNRAKLEWFNDGKQEVDIIALGTFFMW</sequence>
<dbReference type="Gene3D" id="2.40.160.10">
    <property type="entry name" value="Porin"/>
    <property type="match status" value="1"/>
</dbReference>
<feature type="chain" id="PRO_5004223492" evidence="1">
    <location>
        <begin position="26"/>
        <end position="422"/>
    </location>
</feature>
<reference evidence="2 3" key="2">
    <citation type="journal article" date="2012" name="BMC Genomics">
        <title>The genome of Pelobacter carbinolicus reveals surprising metabolic capabilities and physiological features.</title>
        <authorList>
            <person name="Aklujkar M."/>
            <person name="Haveman S.A."/>
            <person name="Didonato R.Jr."/>
            <person name="Chertkov O."/>
            <person name="Han C.S."/>
            <person name="Land M.L."/>
            <person name="Brown P."/>
            <person name="Lovley D.R."/>
        </authorList>
    </citation>
    <scope>NUCLEOTIDE SEQUENCE [LARGE SCALE GENOMIC DNA]</scope>
    <source>
        <strain evidence="3">DSM 2380 / NBRC 103641 / GraBd1</strain>
    </source>
</reference>
<evidence type="ECO:0000256" key="1">
    <source>
        <dbReference type="SAM" id="SignalP"/>
    </source>
</evidence>
<dbReference type="eggNOG" id="COG3203">
    <property type="taxonomic scope" value="Bacteria"/>
</dbReference>
<reference evidence="3" key="1">
    <citation type="submission" date="2005-10" db="EMBL/GenBank/DDBJ databases">
        <title>Complete sequence of Pelobacter carbinolicus DSM 2380.</title>
        <authorList>
            <person name="Copeland A."/>
            <person name="Lucas S."/>
            <person name="Lapidus A."/>
            <person name="Barry K."/>
            <person name="Detter J.C."/>
            <person name="Glavina T."/>
            <person name="Hammon N."/>
            <person name="Israni S."/>
            <person name="Pitluck S."/>
            <person name="Chertkov O."/>
            <person name="Schmutz J."/>
            <person name="Larimer F."/>
            <person name="Land M."/>
            <person name="Kyrpides N."/>
            <person name="Ivanova N."/>
            <person name="Richardson P."/>
        </authorList>
    </citation>
    <scope>NUCLEOTIDE SEQUENCE [LARGE SCALE GENOMIC DNA]</scope>
    <source>
        <strain evidence="3">DSM 2380 / NBRC 103641 / GraBd1</strain>
    </source>
</reference>
<dbReference type="HOGENOM" id="CLU_032382_1_0_7"/>
<dbReference type="InterPro" id="IPR023614">
    <property type="entry name" value="Porin_dom_sf"/>
</dbReference>
<proteinExistence type="predicted"/>
<dbReference type="OrthoDB" id="8735103at2"/>
<organism evidence="2 3">
    <name type="scientific">Syntrophotalea carbinolica (strain DSM 2380 / NBRC 103641 / GraBd1)</name>
    <name type="common">Pelobacter carbinolicus</name>
    <dbReference type="NCBI Taxonomy" id="338963"/>
    <lineage>
        <taxon>Bacteria</taxon>
        <taxon>Pseudomonadati</taxon>
        <taxon>Thermodesulfobacteriota</taxon>
        <taxon>Desulfuromonadia</taxon>
        <taxon>Desulfuromonadales</taxon>
        <taxon>Syntrophotaleaceae</taxon>
        <taxon>Syntrophotalea</taxon>
    </lineage>
</organism>